<reference evidence="2" key="1">
    <citation type="submission" date="2020-10" db="EMBL/GenBank/DDBJ databases">
        <title>Connecting structure to function with the recovery of over 1000 high-quality activated sludge metagenome-assembled genomes encoding full-length rRNA genes using long-read sequencing.</title>
        <authorList>
            <person name="Singleton C.M."/>
            <person name="Petriglieri F."/>
            <person name="Kristensen J.M."/>
            <person name="Kirkegaard R.H."/>
            <person name="Michaelsen T.Y."/>
            <person name="Andersen M.H."/>
            <person name="Karst S.M."/>
            <person name="Dueholm M.S."/>
            <person name="Nielsen P.H."/>
            <person name="Albertsen M."/>
        </authorList>
    </citation>
    <scope>NUCLEOTIDE SEQUENCE</scope>
    <source>
        <strain evidence="2">OdNE_18-Q3-R46-58_BAT3C.305</strain>
    </source>
</reference>
<dbReference type="CDD" id="cd04301">
    <property type="entry name" value="NAT_SF"/>
    <property type="match status" value="1"/>
</dbReference>
<organism evidence="2 3">
    <name type="scientific">Candidatus Dechloromonas phosphorivorans</name>
    <dbReference type="NCBI Taxonomy" id="2899244"/>
    <lineage>
        <taxon>Bacteria</taxon>
        <taxon>Pseudomonadati</taxon>
        <taxon>Pseudomonadota</taxon>
        <taxon>Betaproteobacteria</taxon>
        <taxon>Rhodocyclales</taxon>
        <taxon>Azonexaceae</taxon>
        <taxon>Dechloromonas</taxon>
    </lineage>
</organism>
<sequence length="133" mass="15214">MKIEYRDDAEITVEAAIDLYKRSTLGERRPIDRPDIFAGMLKNANLTISAWHDDRLVGISRSMTDFTYVAYLADLAVDSEYQRQGIGEQLIQETKRRLGCECMIVLLAAPKANDYYPRLGFEHNPRAWMLKGG</sequence>
<dbReference type="PANTHER" id="PTHR43233">
    <property type="entry name" value="FAMILY N-ACETYLTRANSFERASE, PUTATIVE (AFU_ORTHOLOGUE AFUA_6G03350)-RELATED"/>
    <property type="match status" value="1"/>
</dbReference>
<comment type="caution">
    <text evidence="2">The sequence shown here is derived from an EMBL/GenBank/DDBJ whole genome shotgun (WGS) entry which is preliminary data.</text>
</comment>
<dbReference type="AlphaFoldDB" id="A0A9D7QHM2"/>
<gene>
    <name evidence="2" type="ORF">IPN75_08535</name>
</gene>
<dbReference type="Gene3D" id="3.40.630.30">
    <property type="match status" value="1"/>
</dbReference>
<feature type="domain" description="N-acetyltransferase" evidence="1">
    <location>
        <begin position="3"/>
        <end position="133"/>
    </location>
</feature>
<evidence type="ECO:0000313" key="2">
    <source>
        <dbReference type="EMBL" id="MBK8890436.1"/>
    </source>
</evidence>
<accession>A0A9D7QHM2</accession>
<dbReference type="InterPro" id="IPR016181">
    <property type="entry name" value="Acyl_CoA_acyltransferase"/>
</dbReference>
<dbReference type="SUPFAM" id="SSF55729">
    <property type="entry name" value="Acyl-CoA N-acyltransferases (Nat)"/>
    <property type="match status" value="1"/>
</dbReference>
<dbReference type="EMBL" id="JADKBR010000007">
    <property type="protein sequence ID" value="MBK8890436.1"/>
    <property type="molecule type" value="Genomic_DNA"/>
</dbReference>
<dbReference type="InterPro" id="IPR000182">
    <property type="entry name" value="GNAT_dom"/>
</dbReference>
<proteinExistence type="predicted"/>
<evidence type="ECO:0000259" key="1">
    <source>
        <dbReference type="PROSITE" id="PS51186"/>
    </source>
</evidence>
<dbReference type="PROSITE" id="PS51186">
    <property type="entry name" value="GNAT"/>
    <property type="match status" value="1"/>
</dbReference>
<name>A0A9D7QHM2_9RHOO</name>
<dbReference type="InterPro" id="IPR053144">
    <property type="entry name" value="Acetyltransferase_Butenolide"/>
</dbReference>
<dbReference type="Pfam" id="PF13508">
    <property type="entry name" value="Acetyltransf_7"/>
    <property type="match status" value="1"/>
</dbReference>
<protein>
    <submittedName>
        <fullName evidence="2">GNAT family N-acetyltransferase</fullName>
    </submittedName>
</protein>
<dbReference type="GO" id="GO:0016747">
    <property type="term" value="F:acyltransferase activity, transferring groups other than amino-acyl groups"/>
    <property type="evidence" value="ECO:0007669"/>
    <property type="project" value="InterPro"/>
</dbReference>
<dbReference type="PANTHER" id="PTHR43233:SF1">
    <property type="entry name" value="FAMILY N-ACETYLTRANSFERASE, PUTATIVE (AFU_ORTHOLOGUE AFUA_6G03350)-RELATED"/>
    <property type="match status" value="1"/>
</dbReference>
<dbReference type="Proteomes" id="UP000808146">
    <property type="component" value="Unassembled WGS sequence"/>
</dbReference>
<evidence type="ECO:0000313" key="3">
    <source>
        <dbReference type="Proteomes" id="UP000808146"/>
    </source>
</evidence>